<organism evidence="15 16">
    <name type="scientific">Elliptochloris bilobata</name>
    <dbReference type="NCBI Taxonomy" id="381761"/>
    <lineage>
        <taxon>Eukaryota</taxon>
        <taxon>Viridiplantae</taxon>
        <taxon>Chlorophyta</taxon>
        <taxon>core chlorophytes</taxon>
        <taxon>Trebouxiophyceae</taxon>
        <taxon>Trebouxiophyceae incertae sedis</taxon>
        <taxon>Elliptochloris clade</taxon>
        <taxon>Elliptochloris</taxon>
    </lineage>
</organism>
<keyword evidence="5 13" id="KW-0432">Leucine biosynthesis</keyword>
<keyword evidence="16" id="KW-1185">Reference proteome</keyword>
<comment type="caution">
    <text evidence="15">The sequence shown here is derived from an EMBL/GenBank/DDBJ whole genome shotgun (WGS) entry which is preliminary data.</text>
</comment>
<gene>
    <name evidence="15" type="ORF">WJX81_003674</name>
</gene>
<name>A0AAW1RP80_9CHLO</name>
<sequence>MRAAGEREGEGFEVTEGLIGGAAIDATGQPLPAETLKLCRDSDAVLLAAIGGYKWDTLAPELRPERGLLSLREGLQCFANLRPATVLPQLVDASSLKREVVEGVDIMIVRELVGGIYFGQPRGFRTNDAGERVGFNTMIYSESEVERIAHVAFKLARKRKSRLTSVEKSNVLEVSMLWKEVVTRVGQAYPDVALSHMYVDNAAMQVIRNPRSFDTLVTGNIFGDILSDAASMLTGSLGMLPSASIAESGPGIYEPVHGSAPDIAGQDIANPMAMVLSAAMMCRYGLDLPGMAERLEGAVTAALDAGYRTKDLMSEGKREGIRKDHVEFQYSAANQAAGHKGTRALSGFSSFGDNNTDDCYGHGTHVSGIVGGLTFGVAKNVTLWAAVASMSLGAGTPEPLLDTAARTLVGLGVTVVTAAGNYNNDACQISPAREPLALTVAASDSADVPTISINPLMLPPALLYEGSFGVAATQTITLSNDANKSVTFNVITANAYVFCQALNGVPAGGAHSVTAMAFTLVQDTRPATPDWPPLPNDGPHIYAVVAIRFSHPVGSLTAASLSVNEGAGAVESVVAGGPRGVMCSDFIAHVKVPFSPWDSLSTTVCVTVLGATVADMGGTTFPDAKNCTTLDHRPVASLYAAYMAASGDQGPVTGEQNAVAVAVFSEPVTGLSAASFRIDGPPAATVTALKLLRGTSSYYHVLLTLPAAYYGSVTLNLVGQVQDAGQQSNLPVTPLTFQRVEQPLLEATAFRIMKPPGLQAFAR</sequence>
<dbReference type="NCBIfam" id="TIGR00169">
    <property type="entry name" value="leuB"/>
    <property type="match status" value="1"/>
</dbReference>
<evidence type="ECO:0000256" key="13">
    <source>
        <dbReference type="RuleBase" id="RU004445"/>
    </source>
</evidence>
<dbReference type="InterPro" id="IPR024084">
    <property type="entry name" value="IsoPropMal-DH-like_dom"/>
</dbReference>
<feature type="domain" description="Isopropylmalate dehydrogenase-like" evidence="14">
    <location>
        <begin position="1"/>
        <end position="326"/>
    </location>
</feature>
<dbReference type="InterPro" id="IPR036852">
    <property type="entry name" value="Peptidase_S8/S53_dom_sf"/>
</dbReference>
<keyword evidence="9" id="KW-0560">Oxidoreductase</keyword>
<dbReference type="InterPro" id="IPR019818">
    <property type="entry name" value="IsoCit/isopropylmalate_DH_CS"/>
</dbReference>
<dbReference type="PROSITE" id="PS00470">
    <property type="entry name" value="IDH_IMDH"/>
    <property type="match status" value="1"/>
</dbReference>
<proteinExistence type="inferred from homology"/>
<keyword evidence="10 13" id="KW-0520">NAD</keyword>
<evidence type="ECO:0000256" key="1">
    <source>
        <dbReference type="ARBA" id="ARBA00001936"/>
    </source>
</evidence>
<reference evidence="15 16" key="1">
    <citation type="journal article" date="2024" name="Nat. Commun.">
        <title>Phylogenomics reveals the evolutionary origins of lichenization in chlorophyte algae.</title>
        <authorList>
            <person name="Puginier C."/>
            <person name="Libourel C."/>
            <person name="Otte J."/>
            <person name="Skaloud P."/>
            <person name="Haon M."/>
            <person name="Grisel S."/>
            <person name="Petersen M."/>
            <person name="Berrin J.G."/>
            <person name="Delaux P.M."/>
            <person name="Dal Grande F."/>
            <person name="Keller J."/>
        </authorList>
    </citation>
    <scope>NUCLEOTIDE SEQUENCE [LARGE SCALE GENOMIC DNA]</scope>
    <source>
        <strain evidence="15 16">SAG 245.80</strain>
    </source>
</reference>
<dbReference type="EMBL" id="JALJOU010000029">
    <property type="protein sequence ID" value="KAK9835176.1"/>
    <property type="molecule type" value="Genomic_DNA"/>
</dbReference>
<evidence type="ECO:0000256" key="12">
    <source>
        <dbReference type="ARBA" id="ARBA00023304"/>
    </source>
</evidence>
<keyword evidence="7 13" id="KW-0479">Metal-binding</keyword>
<dbReference type="Gene3D" id="3.40.718.10">
    <property type="entry name" value="Isopropylmalate Dehydrogenase"/>
    <property type="match status" value="1"/>
</dbReference>
<dbReference type="SUPFAM" id="SSF53659">
    <property type="entry name" value="Isocitrate/Isopropylmalate dehydrogenase-like"/>
    <property type="match status" value="1"/>
</dbReference>
<dbReference type="InterPro" id="IPR004429">
    <property type="entry name" value="Isopropylmalate_DH"/>
</dbReference>
<dbReference type="GO" id="GO:0006508">
    <property type="term" value="P:proteolysis"/>
    <property type="evidence" value="ECO:0007669"/>
    <property type="project" value="InterPro"/>
</dbReference>
<dbReference type="EC" id="1.1.1.85" evidence="4 13"/>
<evidence type="ECO:0000256" key="2">
    <source>
        <dbReference type="ARBA" id="ARBA00007769"/>
    </source>
</evidence>
<evidence type="ECO:0000256" key="7">
    <source>
        <dbReference type="ARBA" id="ARBA00022723"/>
    </source>
</evidence>
<evidence type="ECO:0000256" key="4">
    <source>
        <dbReference type="ARBA" id="ARBA00013101"/>
    </source>
</evidence>
<dbReference type="GO" id="GO:0005829">
    <property type="term" value="C:cytosol"/>
    <property type="evidence" value="ECO:0007669"/>
    <property type="project" value="TreeGrafter"/>
</dbReference>
<dbReference type="GO" id="GO:0000287">
    <property type="term" value="F:magnesium ion binding"/>
    <property type="evidence" value="ECO:0007669"/>
    <property type="project" value="InterPro"/>
</dbReference>
<dbReference type="HAMAP" id="MF_01033">
    <property type="entry name" value="LeuB_type1"/>
    <property type="match status" value="1"/>
</dbReference>
<dbReference type="Proteomes" id="UP001445335">
    <property type="component" value="Unassembled WGS sequence"/>
</dbReference>
<evidence type="ECO:0000256" key="11">
    <source>
        <dbReference type="ARBA" id="ARBA00023211"/>
    </source>
</evidence>
<dbReference type="SUPFAM" id="SSF52743">
    <property type="entry name" value="Subtilisin-like"/>
    <property type="match status" value="1"/>
</dbReference>
<dbReference type="GO" id="GO:0003862">
    <property type="term" value="F:3-isopropylmalate dehydrogenase activity"/>
    <property type="evidence" value="ECO:0007669"/>
    <property type="project" value="UniProtKB-EC"/>
</dbReference>
<evidence type="ECO:0000313" key="16">
    <source>
        <dbReference type="Proteomes" id="UP001445335"/>
    </source>
</evidence>
<comment type="cofactor">
    <cofactor evidence="1">
        <name>Mn(2+)</name>
        <dbReference type="ChEBI" id="CHEBI:29035"/>
    </cofactor>
</comment>
<dbReference type="GO" id="GO:0051287">
    <property type="term" value="F:NAD binding"/>
    <property type="evidence" value="ECO:0007669"/>
    <property type="project" value="InterPro"/>
</dbReference>
<keyword evidence="11" id="KW-0464">Manganese</keyword>
<dbReference type="GO" id="GO:0009098">
    <property type="term" value="P:L-leucine biosynthetic process"/>
    <property type="evidence" value="ECO:0007669"/>
    <property type="project" value="UniProtKB-KW"/>
</dbReference>
<evidence type="ECO:0000256" key="8">
    <source>
        <dbReference type="ARBA" id="ARBA00022842"/>
    </source>
</evidence>
<accession>A0AAW1RP80</accession>
<comment type="pathway">
    <text evidence="13">Amino-acid biosynthesis; L-leucine biosynthesis; L-leucine from 3-methyl-2-oxobutanoate: step 3/4.</text>
</comment>
<keyword evidence="8" id="KW-0460">Magnesium</keyword>
<dbReference type="PANTHER" id="PTHR42979:SF1">
    <property type="entry name" value="3-ISOPROPYLMALATE DEHYDROGENASE"/>
    <property type="match status" value="1"/>
</dbReference>
<dbReference type="FunFam" id="3.40.718.10:FF:000006">
    <property type="entry name" value="3-isopropylmalate dehydrogenase"/>
    <property type="match status" value="1"/>
</dbReference>
<keyword evidence="6" id="KW-0028">Amino-acid biosynthesis</keyword>
<evidence type="ECO:0000256" key="10">
    <source>
        <dbReference type="ARBA" id="ARBA00023027"/>
    </source>
</evidence>
<evidence type="ECO:0000256" key="6">
    <source>
        <dbReference type="ARBA" id="ARBA00022605"/>
    </source>
</evidence>
<evidence type="ECO:0000259" key="14">
    <source>
        <dbReference type="SMART" id="SM01329"/>
    </source>
</evidence>
<dbReference type="SMART" id="SM01329">
    <property type="entry name" value="Iso_dh"/>
    <property type="match status" value="1"/>
</dbReference>
<dbReference type="PROSITE" id="PS00137">
    <property type="entry name" value="SUBTILASE_HIS"/>
    <property type="match status" value="1"/>
</dbReference>
<comment type="catalytic activity">
    <reaction evidence="13">
        <text>(2R,3S)-3-isopropylmalate + NAD(+) = 4-methyl-2-oxopentanoate + CO2 + NADH</text>
        <dbReference type="Rhea" id="RHEA:32271"/>
        <dbReference type="ChEBI" id="CHEBI:16526"/>
        <dbReference type="ChEBI" id="CHEBI:17865"/>
        <dbReference type="ChEBI" id="CHEBI:35121"/>
        <dbReference type="ChEBI" id="CHEBI:57540"/>
        <dbReference type="ChEBI" id="CHEBI:57945"/>
        <dbReference type="EC" id="1.1.1.85"/>
    </reaction>
</comment>
<dbReference type="Pfam" id="PF00180">
    <property type="entry name" value="Iso_dh"/>
    <property type="match status" value="1"/>
</dbReference>
<evidence type="ECO:0000256" key="5">
    <source>
        <dbReference type="ARBA" id="ARBA00022430"/>
    </source>
</evidence>
<dbReference type="GO" id="GO:0004252">
    <property type="term" value="F:serine-type endopeptidase activity"/>
    <property type="evidence" value="ECO:0007669"/>
    <property type="project" value="InterPro"/>
</dbReference>
<dbReference type="AlphaFoldDB" id="A0AAW1RP80"/>
<evidence type="ECO:0000313" key="15">
    <source>
        <dbReference type="EMBL" id="KAK9835176.1"/>
    </source>
</evidence>
<evidence type="ECO:0000256" key="9">
    <source>
        <dbReference type="ARBA" id="ARBA00023002"/>
    </source>
</evidence>
<comment type="similarity">
    <text evidence="2">Belongs to the isocitrate and isopropylmalate dehydrogenases family.</text>
</comment>
<dbReference type="Gene3D" id="3.40.50.200">
    <property type="entry name" value="Peptidase S8/S53 domain"/>
    <property type="match status" value="2"/>
</dbReference>
<dbReference type="InterPro" id="IPR022398">
    <property type="entry name" value="Peptidase_S8_His-AS"/>
</dbReference>
<protein>
    <recommendedName>
        <fullName evidence="4 13">3-isopropylmalate dehydrogenase</fullName>
        <ecNumber evidence="4 13">1.1.1.85</ecNumber>
    </recommendedName>
</protein>
<dbReference type="PANTHER" id="PTHR42979">
    <property type="entry name" value="3-ISOPROPYLMALATE DEHYDROGENASE"/>
    <property type="match status" value="1"/>
</dbReference>
<keyword evidence="12 13" id="KW-0100">Branched-chain amino acid biosynthesis</keyword>
<comment type="subunit">
    <text evidence="3 13">Homodimer.</text>
</comment>
<comment type="function">
    <text evidence="13">Catalyzes the oxidation of 3-carboxy-2-hydroxy-4-methylpentanoate (3-isopropylmalate) to 3-carboxy-4-methyl-2-oxopentanoate. The product decarboxylates to 4-methyl-2 oxopentanoate.</text>
</comment>
<comment type="cofactor">
    <cofactor evidence="13">
        <name>Mg(2+)</name>
        <dbReference type="ChEBI" id="CHEBI:18420"/>
    </cofactor>
    <cofactor evidence="13">
        <name>Mn(2+)</name>
        <dbReference type="ChEBI" id="CHEBI:29035"/>
    </cofactor>
    <text evidence="13">Binds 1 Mg(2+) or Mn(2+) ion per subunit.</text>
</comment>
<evidence type="ECO:0000256" key="3">
    <source>
        <dbReference type="ARBA" id="ARBA00011738"/>
    </source>
</evidence>